<evidence type="ECO:0000256" key="2">
    <source>
        <dbReference type="ARBA" id="ARBA00022692"/>
    </source>
</evidence>
<gene>
    <name evidence="7" type="ORF">V5799_015253</name>
</gene>
<dbReference type="InterPro" id="IPR011547">
    <property type="entry name" value="SLC26A/SulP_dom"/>
</dbReference>
<dbReference type="SUPFAM" id="SSF52833">
    <property type="entry name" value="Thioredoxin-like"/>
    <property type="match status" value="2"/>
</dbReference>
<feature type="transmembrane region" description="Helical" evidence="5">
    <location>
        <begin position="240"/>
        <end position="257"/>
    </location>
</feature>
<dbReference type="EMBL" id="JARKHS020024246">
    <property type="protein sequence ID" value="KAK8768277.1"/>
    <property type="molecule type" value="Genomic_DNA"/>
</dbReference>
<keyword evidence="3 5" id="KW-1133">Transmembrane helix</keyword>
<evidence type="ECO:0000259" key="6">
    <source>
        <dbReference type="PROSITE" id="PS50801"/>
    </source>
</evidence>
<evidence type="ECO:0000313" key="7">
    <source>
        <dbReference type="EMBL" id="KAK8768277.1"/>
    </source>
</evidence>
<evidence type="ECO:0000313" key="8">
    <source>
        <dbReference type="Proteomes" id="UP001321473"/>
    </source>
</evidence>
<comment type="caution">
    <text evidence="7">The sequence shown here is derived from an EMBL/GenBank/DDBJ whole genome shotgun (WGS) entry which is preliminary data.</text>
</comment>
<evidence type="ECO:0000256" key="5">
    <source>
        <dbReference type="SAM" id="Phobius"/>
    </source>
</evidence>
<protein>
    <recommendedName>
        <fullName evidence="6">STAS domain-containing protein</fullName>
    </recommendedName>
</protein>
<keyword evidence="4 5" id="KW-0472">Membrane</keyword>
<dbReference type="AlphaFoldDB" id="A0AAQ4E0N7"/>
<accession>A0AAQ4E0N7</accession>
<evidence type="ECO:0000256" key="4">
    <source>
        <dbReference type="ARBA" id="ARBA00023136"/>
    </source>
</evidence>
<proteinExistence type="predicted"/>
<dbReference type="CDD" id="cd02961">
    <property type="entry name" value="PDI_a_family"/>
    <property type="match status" value="1"/>
</dbReference>
<feature type="transmembrane region" description="Helical" evidence="5">
    <location>
        <begin position="277"/>
        <end position="306"/>
    </location>
</feature>
<dbReference type="InterPro" id="IPR036513">
    <property type="entry name" value="STAS_dom_sf"/>
</dbReference>
<dbReference type="Proteomes" id="UP001321473">
    <property type="component" value="Unassembled WGS sequence"/>
</dbReference>
<dbReference type="InterPro" id="IPR002645">
    <property type="entry name" value="STAS_dom"/>
</dbReference>
<dbReference type="InterPro" id="IPR036249">
    <property type="entry name" value="Thioredoxin-like_sf"/>
</dbReference>
<dbReference type="CDD" id="cd02981">
    <property type="entry name" value="PDI_b_family"/>
    <property type="match status" value="1"/>
</dbReference>
<sequence length="370" mass="41836">MLEEKRARIKLADVDAIVESNLAEQHEIYSYPKLKFFLYGQSLDYRGRLNAEDVIRWLKMTGPVVQTLGMIVEAMAFSDSADEAIIEFFKVYSSKEAQQFLKAEDTADCHVFDITSDDAVYKELGANKDGVILLNKFDEGKNILDKDVTSDNEDFVQFNSLLLLTLYGFFERINDVAWSTALVAFVAIAIIMAVKLFLDPPVIKKLGVPLPIELTVIVSVVNIIIMVFMILFLGHYLEELPICVLAAIIVTSLKSIVMQVRNFKRYWDISKIDGQVWIVSFSTTVVFDIITGLACGVGFSLLTLIYKIQRPKTYLLGPVADTEFFVPVKKYQMISEVPKIKIFHFGGPIHFANAEYFKSQLSEKVGFTVR</sequence>
<organism evidence="7 8">
    <name type="scientific">Amblyomma americanum</name>
    <name type="common">Lone star tick</name>
    <dbReference type="NCBI Taxonomy" id="6943"/>
    <lineage>
        <taxon>Eukaryota</taxon>
        <taxon>Metazoa</taxon>
        <taxon>Ecdysozoa</taxon>
        <taxon>Arthropoda</taxon>
        <taxon>Chelicerata</taxon>
        <taxon>Arachnida</taxon>
        <taxon>Acari</taxon>
        <taxon>Parasitiformes</taxon>
        <taxon>Ixodida</taxon>
        <taxon>Ixodoidea</taxon>
        <taxon>Ixodidae</taxon>
        <taxon>Amblyomminae</taxon>
        <taxon>Amblyomma</taxon>
    </lineage>
</organism>
<dbReference type="PANTHER" id="PTHR11814">
    <property type="entry name" value="SULFATE TRANSPORTER"/>
    <property type="match status" value="1"/>
</dbReference>
<name>A0AAQ4E0N7_AMBAM</name>
<keyword evidence="2 5" id="KW-0812">Transmembrane</keyword>
<evidence type="ECO:0000256" key="1">
    <source>
        <dbReference type="ARBA" id="ARBA00004141"/>
    </source>
</evidence>
<reference evidence="7 8" key="1">
    <citation type="journal article" date="2023" name="Arcadia Sci">
        <title>De novo assembly of a long-read Amblyomma americanum tick genome.</title>
        <authorList>
            <person name="Chou S."/>
            <person name="Poskanzer K.E."/>
            <person name="Rollins M."/>
            <person name="Thuy-Boun P.S."/>
        </authorList>
    </citation>
    <scope>NUCLEOTIDE SEQUENCE [LARGE SCALE GENOMIC DNA]</scope>
    <source>
        <strain evidence="7">F_SG_1</strain>
        <tissue evidence="7">Salivary glands</tissue>
    </source>
</reference>
<dbReference type="PROSITE" id="PS50801">
    <property type="entry name" value="STAS"/>
    <property type="match status" value="1"/>
</dbReference>
<dbReference type="GO" id="GO:0055085">
    <property type="term" value="P:transmembrane transport"/>
    <property type="evidence" value="ECO:0007669"/>
    <property type="project" value="InterPro"/>
</dbReference>
<dbReference type="GO" id="GO:0016020">
    <property type="term" value="C:membrane"/>
    <property type="evidence" value="ECO:0007669"/>
    <property type="project" value="UniProtKB-SubCell"/>
</dbReference>
<feature type="transmembrane region" description="Helical" evidence="5">
    <location>
        <begin position="210"/>
        <end position="233"/>
    </location>
</feature>
<evidence type="ECO:0000256" key="3">
    <source>
        <dbReference type="ARBA" id="ARBA00022989"/>
    </source>
</evidence>
<comment type="subcellular location">
    <subcellularLocation>
        <location evidence="1">Membrane</location>
        <topology evidence="1">Multi-pass membrane protein</topology>
    </subcellularLocation>
</comment>
<dbReference type="Gene3D" id="3.30.750.24">
    <property type="entry name" value="STAS domain"/>
    <property type="match status" value="1"/>
</dbReference>
<feature type="domain" description="STAS" evidence="6">
    <location>
        <begin position="330"/>
        <end position="370"/>
    </location>
</feature>
<dbReference type="Pfam" id="PF00916">
    <property type="entry name" value="Sulfate_transp"/>
    <property type="match status" value="1"/>
</dbReference>
<dbReference type="InterPro" id="IPR001902">
    <property type="entry name" value="SLC26A/SulP_fam"/>
</dbReference>
<keyword evidence="8" id="KW-1185">Reference proteome</keyword>
<feature type="transmembrane region" description="Helical" evidence="5">
    <location>
        <begin position="176"/>
        <end position="198"/>
    </location>
</feature>
<dbReference type="Gene3D" id="3.40.30.10">
    <property type="entry name" value="Glutaredoxin"/>
    <property type="match status" value="2"/>
</dbReference>